<comment type="caution">
    <text evidence="7">The sequence shown here is derived from an EMBL/GenBank/DDBJ whole genome shotgun (WGS) entry which is preliminary data.</text>
</comment>
<evidence type="ECO:0000256" key="1">
    <source>
        <dbReference type="ARBA" id="ARBA00005395"/>
    </source>
</evidence>
<name>A0A5B0X2H2_9GAMM</name>
<evidence type="ECO:0000256" key="3">
    <source>
        <dbReference type="ARBA" id="ARBA00022679"/>
    </source>
</evidence>
<dbReference type="Pfam" id="PF00583">
    <property type="entry name" value="Acetyltransf_1"/>
    <property type="match status" value="1"/>
</dbReference>
<keyword evidence="2 5" id="KW-0963">Cytoplasm</keyword>
<dbReference type="PANTHER" id="PTHR43420:SF51">
    <property type="entry name" value="PEPTIDYL-LYSINE N-ACETYLTRANSFERASE YIAC"/>
    <property type="match status" value="1"/>
</dbReference>
<keyword evidence="3 7" id="KW-0808">Transferase</keyword>
<dbReference type="InterPro" id="IPR000182">
    <property type="entry name" value="GNAT_dom"/>
</dbReference>
<comment type="function">
    <text evidence="5">Acetylates the N-terminal alanine of ribosomal protein bS18.</text>
</comment>
<dbReference type="Proteomes" id="UP000323708">
    <property type="component" value="Unassembled WGS sequence"/>
</dbReference>
<evidence type="ECO:0000259" key="6">
    <source>
        <dbReference type="PROSITE" id="PS51186"/>
    </source>
</evidence>
<evidence type="ECO:0000256" key="5">
    <source>
        <dbReference type="RuleBase" id="RU363094"/>
    </source>
</evidence>
<dbReference type="GO" id="GO:0008999">
    <property type="term" value="F:protein-N-terminal-alanine acetyltransferase activity"/>
    <property type="evidence" value="ECO:0007669"/>
    <property type="project" value="UniProtKB-EC"/>
</dbReference>
<dbReference type="InterPro" id="IPR006464">
    <property type="entry name" value="AcTrfase_RimI/Ard1"/>
</dbReference>
<dbReference type="RefSeq" id="WP_149611151.1">
    <property type="nucleotide sequence ID" value="NZ_VTUX01000003.1"/>
</dbReference>
<dbReference type="GO" id="GO:0005737">
    <property type="term" value="C:cytoplasm"/>
    <property type="evidence" value="ECO:0007669"/>
    <property type="project" value="UniProtKB-SubCell"/>
</dbReference>
<reference evidence="7 8" key="1">
    <citation type="submission" date="2019-09" db="EMBL/GenBank/DDBJ databases">
        <authorList>
            <person name="Chen X.-Y."/>
        </authorList>
    </citation>
    <scope>NUCLEOTIDE SEQUENCE [LARGE SCALE GENOMIC DNA]</scope>
    <source>
        <strain evidence="7 8">NY5</strain>
    </source>
</reference>
<dbReference type="SUPFAM" id="SSF55729">
    <property type="entry name" value="Acyl-CoA N-acyltransferases (Nat)"/>
    <property type="match status" value="1"/>
</dbReference>
<evidence type="ECO:0000256" key="4">
    <source>
        <dbReference type="ARBA" id="ARBA00023315"/>
    </source>
</evidence>
<dbReference type="CDD" id="cd04301">
    <property type="entry name" value="NAT_SF"/>
    <property type="match status" value="1"/>
</dbReference>
<dbReference type="PANTHER" id="PTHR43420">
    <property type="entry name" value="ACETYLTRANSFERASE"/>
    <property type="match status" value="1"/>
</dbReference>
<feature type="domain" description="N-acetyltransferase" evidence="6">
    <location>
        <begin position="4"/>
        <end position="149"/>
    </location>
</feature>
<evidence type="ECO:0000313" key="8">
    <source>
        <dbReference type="Proteomes" id="UP000323708"/>
    </source>
</evidence>
<keyword evidence="8" id="KW-1185">Reference proteome</keyword>
<gene>
    <name evidence="7" type="primary">rimI</name>
    <name evidence="7" type="ORF">F0M18_09465</name>
</gene>
<dbReference type="EC" id="2.3.1.266" evidence="5"/>
<evidence type="ECO:0000313" key="7">
    <source>
        <dbReference type="EMBL" id="KAA1192868.1"/>
    </source>
</evidence>
<evidence type="ECO:0000256" key="2">
    <source>
        <dbReference type="ARBA" id="ARBA00022490"/>
    </source>
</evidence>
<protein>
    <recommendedName>
        <fullName evidence="5">[Ribosomal protein bS18]-alanine N-acetyltransferase</fullName>
        <ecNumber evidence="5">2.3.1.266</ecNumber>
    </recommendedName>
</protein>
<keyword evidence="4" id="KW-0012">Acyltransferase</keyword>
<dbReference type="Gene3D" id="3.40.630.30">
    <property type="match status" value="1"/>
</dbReference>
<comment type="subcellular location">
    <subcellularLocation>
        <location evidence="5">Cytoplasm</location>
    </subcellularLocation>
</comment>
<dbReference type="EMBL" id="VTUX01000003">
    <property type="protein sequence ID" value="KAA1192868.1"/>
    <property type="molecule type" value="Genomic_DNA"/>
</dbReference>
<comment type="catalytic activity">
    <reaction evidence="5">
        <text>N-terminal L-alanyl-[ribosomal protein bS18] + acetyl-CoA = N-terminal N(alpha)-acetyl-L-alanyl-[ribosomal protein bS18] + CoA + H(+)</text>
        <dbReference type="Rhea" id="RHEA:43756"/>
        <dbReference type="Rhea" id="RHEA-COMP:10676"/>
        <dbReference type="Rhea" id="RHEA-COMP:10677"/>
        <dbReference type="ChEBI" id="CHEBI:15378"/>
        <dbReference type="ChEBI" id="CHEBI:57287"/>
        <dbReference type="ChEBI" id="CHEBI:57288"/>
        <dbReference type="ChEBI" id="CHEBI:64718"/>
        <dbReference type="ChEBI" id="CHEBI:83683"/>
        <dbReference type="EC" id="2.3.1.266"/>
    </reaction>
</comment>
<comment type="similarity">
    <text evidence="1 5">Belongs to the acetyltransferase family. RimI subfamily.</text>
</comment>
<dbReference type="AlphaFoldDB" id="A0A5B0X2H2"/>
<dbReference type="InterPro" id="IPR050680">
    <property type="entry name" value="YpeA/RimI_acetyltransf"/>
</dbReference>
<sequence length="149" mass="16166">MLPASIRAAGEEDVAALFSLNLQAADATWSEQNLSRYCQGTRYRCLLAERGQETLGFILYSQVCDEASVDNIVVARAAQRSGLGTALLNEALGAMAVAGAGRCLLEVRRSNTAARKLYARSGFTLDGVRARYYATARGREDALLMSRRL</sequence>
<proteinExistence type="inferred from homology"/>
<dbReference type="InterPro" id="IPR016181">
    <property type="entry name" value="Acyl_CoA_acyltransferase"/>
</dbReference>
<dbReference type="PROSITE" id="PS51186">
    <property type="entry name" value="GNAT"/>
    <property type="match status" value="1"/>
</dbReference>
<organism evidence="7 8">
    <name type="scientific">Pseudohalioglobus sediminis</name>
    <dbReference type="NCBI Taxonomy" id="2606449"/>
    <lineage>
        <taxon>Bacteria</taxon>
        <taxon>Pseudomonadati</taxon>
        <taxon>Pseudomonadota</taxon>
        <taxon>Gammaproteobacteria</taxon>
        <taxon>Cellvibrionales</taxon>
        <taxon>Halieaceae</taxon>
        <taxon>Pseudohalioglobus</taxon>
    </lineage>
</organism>
<dbReference type="NCBIfam" id="TIGR01575">
    <property type="entry name" value="rimI"/>
    <property type="match status" value="1"/>
</dbReference>
<accession>A0A5B0X2H2</accession>